<gene>
    <name evidence="3" type="ORF">GXP70_23475</name>
</gene>
<protein>
    <submittedName>
        <fullName evidence="3">Gfo/Idh/MocA family oxidoreductase</fullName>
    </submittedName>
</protein>
<evidence type="ECO:0000313" key="4">
    <source>
        <dbReference type="Proteomes" id="UP000476064"/>
    </source>
</evidence>
<dbReference type="PANTHER" id="PTHR43377">
    <property type="entry name" value="BILIVERDIN REDUCTASE A"/>
    <property type="match status" value="1"/>
</dbReference>
<dbReference type="PANTHER" id="PTHR43377:SF1">
    <property type="entry name" value="BILIVERDIN REDUCTASE A"/>
    <property type="match status" value="1"/>
</dbReference>
<sequence length="336" mass="36545">MRIALIGAGAMGTVHAEAHTRNPRAELVGIVDSREDAAAALAERLGTRAYATLEALMEAEQPDVIDVCLPTYLHRDYVLRAAAYGKHVICEKPIAGTLDDARAMIEACREAGVHLYIGHVVRFFPEYAQVRDLINRGEIGEVGTVRAERVGSCPSGFDGWYRDFAKSGGVLLDLILHDFDWLRWTFGEVDRVYARSLFAAGNDDLPDHAFATLRFRSGVIGYANGSWSFPEGFATRLEVAGNGGILSVNSEDSVTNRSLLAAKDTSRPSVQVPQSALARSPYDVELEHFLRCIEEGVDPVVTAEDAYEALRISLACIHSAVTGAAVEMESFGKENA</sequence>
<dbReference type="SUPFAM" id="SSF51735">
    <property type="entry name" value="NAD(P)-binding Rossmann-fold domains"/>
    <property type="match status" value="1"/>
</dbReference>
<dbReference type="InterPro" id="IPR051450">
    <property type="entry name" value="Gfo/Idh/MocA_Oxidoreductases"/>
</dbReference>
<dbReference type="Gene3D" id="3.40.50.720">
    <property type="entry name" value="NAD(P)-binding Rossmann-like Domain"/>
    <property type="match status" value="1"/>
</dbReference>
<dbReference type="RefSeq" id="WP_162359076.1">
    <property type="nucleotide sequence ID" value="NZ_CP048209.1"/>
</dbReference>
<dbReference type="Gene3D" id="3.30.360.10">
    <property type="entry name" value="Dihydrodipicolinate Reductase, domain 2"/>
    <property type="match status" value="1"/>
</dbReference>
<reference evidence="3 4" key="1">
    <citation type="submission" date="2020-01" db="EMBL/GenBank/DDBJ databases">
        <title>Paenibacillus sp. nov., isolated from tomato rhizosphere.</title>
        <authorList>
            <person name="Weon H.-Y."/>
            <person name="Lee S.A."/>
        </authorList>
    </citation>
    <scope>NUCLEOTIDE SEQUENCE [LARGE SCALE GENOMIC DNA]</scope>
    <source>
        <strain evidence="3 4">12200R-189</strain>
    </source>
</reference>
<dbReference type="AlphaFoldDB" id="A0A6C0G549"/>
<name>A0A6C0G549_9BACL</name>
<feature type="domain" description="Gfo/Idh/MocA-like oxidoreductase N-terminal" evidence="1">
    <location>
        <begin position="1"/>
        <end position="119"/>
    </location>
</feature>
<proteinExistence type="predicted"/>
<dbReference type="KEGG" id="plyc:GXP70_23475"/>
<dbReference type="GO" id="GO:0000166">
    <property type="term" value="F:nucleotide binding"/>
    <property type="evidence" value="ECO:0007669"/>
    <property type="project" value="InterPro"/>
</dbReference>
<evidence type="ECO:0000259" key="2">
    <source>
        <dbReference type="Pfam" id="PF22725"/>
    </source>
</evidence>
<dbReference type="Pfam" id="PF01408">
    <property type="entry name" value="GFO_IDH_MocA"/>
    <property type="match status" value="1"/>
</dbReference>
<dbReference type="InterPro" id="IPR055170">
    <property type="entry name" value="GFO_IDH_MocA-like_dom"/>
</dbReference>
<accession>A0A6C0G549</accession>
<dbReference type="Pfam" id="PF22725">
    <property type="entry name" value="GFO_IDH_MocA_C3"/>
    <property type="match status" value="1"/>
</dbReference>
<evidence type="ECO:0000259" key="1">
    <source>
        <dbReference type="Pfam" id="PF01408"/>
    </source>
</evidence>
<dbReference type="InterPro" id="IPR036291">
    <property type="entry name" value="NAD(P)-bd_dom_sf"/>
</dbReference>
<dbReference type="Proteomes" id="UP000476064">
    <property type="component" value="Chromosome"/>
</dbReference>
<dbReference type="EMBL" id="CP048209">
    <property type="protein sequence ID" value="QHT62644.1"/>
    <property type="molecule type" value="Genomic_DNA"/>
</dbReference>
<feature type="domain" description="GFO/IDH/MocA-like oxidoreductase" evidence="2">
    <location>
        <begin position="127"/>
        <end position="246"/>
    </location>
</feature>
<keyword evidence="4" id="KW-1185">Reference proteome</keyword>
<dbReference type="InterPro" id="IPR000683">
    <property type="entry name" value="Gfo/Idh/MocA-like_OxRdtase_N"/>
</dbReference>
<organism evidence="3 4">
    <name type="scientific">Paenibacillus lycopersici</name>
    <dbReference type="NCBI Taxonomy" id="2704462"/>
    <lineage>
        <taxon>Bacteria</taxon>
        <taxon>Bacillati</taxon>
        <taxon>Bacillota</taxon>
        <taxon>Bacilli</taxon>
        <taxon>Bacillales</taxon>
        <taxon>Paenibacillaceae</taxon>
        <taxon>Paenibacillus</taxon>
    </lineage>
</organism>
<evidence type="ECO:0000313" key="3">
    <source>
        <dbReference type="EMBL" id="QHT62644.1"/>
    </source>
</evidence>
<dbReference type="SUPFAM" id="SSF55347">
    <property type="entry name" value="Glyceraldehyde-3-phosphate dehydrogenase-like, C-terminal domain"/>
    <property type="match status" value="1"/>
</dbReference>